<dbReference type="EMBL" id="JAJOMB010000024">
    <property type="protein sequence ID" value="MCD5315774.1"/>
    <property type="molecule type" value="Genomic_DNA"/>
</dbReference>
<accession>A0A9X1SXF6</accession>
<organism evidence="1 2">
    <name type="scientific">Kineosporia babensis</name>
    <dbReference type="NCBI Taxonomy" id="499548"/>
    <lineage>
        <taxon>Bacteria</taxon>
        <taxon>Bacillati</taxon>
        <taxon>Actinomycetota</taxon>
        <taxon>Actinomycetes</taxon>
        <taxon>Kineosporiales</taxon>
        <taxon>Kineosporiaceae</taxon>
        <taxon>Kineosporia</taxon>
    </lineage>
</organism>
<proteinExistence type="predicted"/>
<gene>
    <name evidence="1" type="ORF">LR394_33245</name>
</gene>
<dbReference type="Proteomes" id="UP001138997">
    <property type="component" value="Unassembled WGS sequence"/>
</dbReference>
<name>A0A9X1SXF6_9ACTN</name>
<dbReference type="RefSeq" id="WP_231448594.1">
    <property type="nucleotide sequence ID" value="NZ_JAJOMB010000024.1"/>
</dbReference>
<dbReference type="AlphaFoldDB" id="A0A9X1SXF6"/>
<reference evidence="1" key="1">
    <citation type="submission" date="2021-11" db="EMBL/GenBank/DDBJ databases">
        <title>Streptomyces corallinus and Kineosporia corallina sp. nov., two new coral-derived marine actinobacteria.</title>
        <authorList>
            <person name="Buangrab K."/>
            <person name="Sutthacheep M."/>
            <person name="Yeemin T."/>
            <person name="Harunari E."/>
            <person name="Igarashi Y."/>
            <person name="Sripreechasak P."/>
            <person name="Kanchanasin P."/>
            <person name="Tanasupawat S."/>
            <person name="Phongsopitanun W."/>
        </authorList>
    </citation>
    <scope>NUCLEOTIDE SEQUENCE</scope>
    <source>
        <strain evidence="1">JCM 31032</strain>
    </source>
</reference>
<evidence type="ECO:0000313" key="2">
    <source>
        <dbReference type="Proteomes" id="UP001138997"/>
    </source>
</evidence>
<keyword evidence="2" id="KW-1185">Reference proteome</keyword>
<protein>
    <submittedName>
        <fullName evidence="1">Uncharacterized protein</fullName>
    </submittedName>
</protein>
<evidence type="ECO:0000313" key="1">
    <source>
        <dbReference type="EMBL" id="MCD5315774.1"/>
    </source>
</evidence>
<comment type="caution">
    <text evidence="1">The sequence shown here is derived from an EMBL/GenBank/DDBJ whole genome shotgun (WGS) entry which is preliminary data.</text>
</comment>
<sequence>MALTWPASGGIASQRQRLQDDAAQDGLSGALARGLSWLPLTSLLLVGSGRDVAQHCRG</sequence>